<sequence length="198" mass="20191">MNRQRTVPVAAAGLASTLLLAACGSSSDNASSTSPGNAAPVATASSAPATSAPADSGDSGSGDMAMAATTMLMAKDMGGGMGSMVTDDKGMTLYRSDKDQSKPSMSMCTGECANTWMPVMAKGDVQAMGVEKNLLGSVDRSDGMKQLTLGGWPLYRYIGDTKAGQMNGQGKDDKWFAVTPSGKKSAMKGMEGMQGMEG</sequence>
<dbReference type="PANTHER" id="PTHR39335:SF1">
    <property type="entry name" value="BLL4220 PROTEIN"/>
    <property type="match status" value="1"/>
</dbReference>
<evidence type="ECO:0000313" key="4">
    <source>
        <dbReference type="Proteomes" id="UP001550378"/>
    </source>
</evidence>
<evidence type="ECO:0000256" key="1">
    <source>
        <dbReference type="SAM" id="MobiDB-lite"/>
    </source>
</evidence>
<dbReference type="RefSeq" id="WP_356577351.1">
    <property type="nucleotide sequence ID" value="NZ_JBEXZP010000019.1"/>
</dbReference>
<keyword evidence="4" id="KW-1185">Reference proteome</keyword>
<dbReference type="InterPro" id="IPR005297">
    <property type="entry name" value="Lipoprotein_repeat"/>
</dbReference>
<evidence type="ECO:0008006" key="5">
    <source>
        <dbReference type="Google" id="ProtNLM"/>
    </source>
</evidence>
<keyword evidence="2" id="KW-0732">Signal</keyword>
<organism evidence="3 4">
    <name type="scientific">Streptomyces lavendulocolor</name>
    <dbReference type="NCBI Taxonomy" id="67316"/>
    <lineage>
        <taxon>Bacteria</taxon>
        <taxon>Bacillati</taxon>
        <taxon>Actinomycetota</taxon>
        <taxon>Actinomycetes</taxon>
        <taxon>Kitasatosporales</taxon>
        <taxon>Streptomycetaceae</taxon>
        <taxon>Streptomyces</taxon>
    </lineage>
</organism>
<name>A0ABV2W250_9ACTN</name>
<feature type="compositionally biased region" description="Low complexity" evidence="1">
    <location>
        <begin position="38"/>
        <end position="63"/>
    </location>
</feature>
<dbReference type="PANTHER" id="PTHR39335">
    <property type="entry name" value="BLL4220 PROTEIN"/>
    <property type="match status" value="1"/>
</dbReference>
<feature type="signal peptide" evidence="2">
    <location>
        <begin position="1"/>
        <end position="21"/>
    </location>
</feature>
<dbReference type="EMBL" id="JBEXZR010000006">
    <property type="protein sequence ID" value="MEU0707619.1"/>
    <property type="molecule type" value="Genomic_DNA"/>
</dbReference>
<dbReference type="Pfam" id="PF03640">
    <property type="entry name" value="Lipoprotein_15"/>
    <property type="match status" value="2"/>
</dbReference>
<gene>
    <name evidence="3" type="ORF">ABZ508_09625</name>
</gene>
<protein>
    <recommendedName>
        <fullName evidence="5">Lipoprotein</fullName>
    </recommendedName>
</protein>
<feature type="region of interest" description="Disordered" evidence="1">
    <location>
        <begin position="25"/>
        <end position="63"/>
    </location>
</feature>
<proteinExistence type="predicted"/>
<dbReference type="PROSITE" id="PS51257">
    <property type="entry name" value="PROKAR_LIPOPROTEIN"/>
    <property type="match status" value="1"/>
</dbReference>
<reference evidence="3 4" key="1">
    <citation type="submission" date="2024-06" db="EMBL/GenBank/DDBJ databases">
        <title>The Natural Products Discovery Center: Release of the First 8490 Sequenced Strains for Exploring Actinobacteria Biosynthetic Diversity.</title>
        <authorList>
            <person name="Kalkreuter E."/>
            <person name="Kautsar S.A."/>
            <person name="Yang D."/>
            <person name="Bader C.D."/>
            <person name="Teijaro C.N."/>
            <person name="Fluegel L."/>
            <person name="Davis C.M."/>
            <person name="Simpson J.R."/>
            <person name="Lauterbach L."/>
            <person name="Steele A.D."/>
            <person name="Gui C."/>
            <person name="Meng S."/>
            <person name="Li G."/>
            <person name="Viehrig K."/>
            <person name="Ye F."/>
            <person name="Su P."/>
            <person name="Kiefer A.F."/>
            <person name="Nichols A."/>
            <person name="Cepeda A.J."/>
            <person name="Yan W."/>
            <person name="Fan B."/>
            <person name="Jiang Y."/>
            <person name="Adhikari A."/>
            <person name="Zheng C.-J."/>
            <person name="Schuster L."/>
            <person name="Cowan T.M."/>
            <person name="Smanski M.J."/>
            <person name="Chevrette M.G."/>
            <person name="De Carvalho L.P.S."/>
            <person name="Shen B."/>
        </authorList>
    </citation>
    <scope>NUCLEOTIDE SEQUENCE [LARGE SCALE GENOMIC DNA]</scope>
    <source>
        <strain evidence="3 4">NPDC006337</strain>
    </source>
</reference>
<accession>A0ABV2W250</accession>
<evidence type="ECO:0000256" key="2">
    <source>
        <dbReference type="SAM" id="SignalP"/>
    </source>
</evidence>
<evidence type="ECO:0000313" key="3">
    <source>
        <dbReference type="EMBL" id="MEU0707619.1"/>
    </source>
</evidence>
<comment type="caution">
    <text evidence="3">The sequence shown here is derived from an EMBL/GenBank/DDBJ whole genome shotgun (WGS) entry which is preliminary data.</text>
</comment>
<dbReference type="Proteomes" id="UP001550378">
    <property type="component" value="Unassembled WGS sequence"/>
</dbReference>
<feature type="chain" id="PRO_5047143895" description="Lipoprotein" evidence="2">
    <location>
        <begin position="22"/>
        <end position="198"/>
    </location>
</feature>